<name>A0A8J3QJD1_9ACTN</name>
<gene>
    <name evidence="1" type="ORF">Rhe02_97080</name>
</gene>
<dbReference type="Proteomes" id="UP000612899">
    <property type="component" value="Unassembled WGS sequence"/>
</dbReference>
<evidence type="ECO:0000313" key="1">
    <source>
        <dbReference type="EMBL" id="GIH11641.1"/>
    </source>
</evidence>
<organism evidence="1 2">
    <name type="scientific">Rhizocola hellebori</name>
    <dbReference type="NCBI Taxonomy" id="1392758"/>
    <lineage>
        <taxon>Bacteria</taxon>
        <taxon>Bacillati</taxon>
        <taxon>Actinomycetota</taxon>
        <taxon>Actinomycetes</taxon>
        <taxon>Micromonosporales</taxon>
        <taxon>Micromonosporaceae</taxon>
        <taxon>Rhizocola</taxon>
    </lineage>
</organism>
<keyword evidence="2" id="KW-1185">Reference proteome</keyword>
<evidence type="ECO:0000313" key="2">
    <source>
        <dbReference type="Proteomes" id="UP000612899"/>
    </source>
</evidence>
<proteinExistence type="predicted"/>
<dbReference type="AlphaFoldDB" id="A0A8J3QJD1"/>
<reference evidence="1" key="1">
    <citation type="submission" date="2021-01" db="EMBL/GenBank/DDBJ databases">
        <title>Whole genome shotgun sequence of Rhizocola hellebori NBRC 109834.</title>
        <authorList>
            <person name="Komaki H."/>
            <person name="Tamura T."/>
        </authorList>
    </citation>
    <scope>NUCLEOTIDE SEQUENCE</scope>
    <source>
        <strain evidence="1">NBRC 109834</strain>
    </source>
</reference>
<accession>A0A8J3QJD1</accession>
<protein>
    <submittedName>
        <fullName evidence="1">Uncharacterized protein</fullName>
    </submittedName>
</protein>
<sequence length="76" mass="8346">MGTAEPITPPLLIHWVGGVQGAPVHKIHQSEDLSLDRTRQLTIDGPHRPARVKIALVEVFRGAQTGLELIARSVRH</sequence>
<comment type="caution">
    <text evidence="1">The sequence shown here is derived from an EMBL/GenBank/DDBJ whole genome shotgun (WGS) entry which is preliminary data.</text>
</comment>
<dbReference type="EMBL" id="BONY01000151">
    <property type="protein sequence ID" value="GIH11641.1"/>
    <property type="molecule type" value="Genomic_DNA"/>
</dbReference>